<feature type="transmembrane region" description="Helical" evidence="1">
    <location>
        <begin position="20"/>
        <end position="53"/>
    </location>
</feature>
<dbReference type="RefSeq" id="WP_128391475.1">
    <property type="nucleotide sequence ID" value="NZ_SBII01000019.1"/>
</dbReference>
<gene>
    <name evidence="2" type="ORF">EPI11_18475</name>
</gene>
<feature type="transmembrane region" description="Helical" evidence="1">
    <location>
        <begin position="220"/>
        <end position="240"/>
    </location>
</feature>
<evidence type="ECO:0000313" key="3">
    <source>
        <dbReference type="Proteomes" id="UP000287527"/>
    </source>
</evidence>
<dbReference type="OrthoDB" id="5386209at2"/>
<keyword evidence="1" id="KW-0812">Transmembrane</keyword>
<keyword evidence="1" id="KW-0472">Membrane</keyword>
<protein>
    <recommendedName>
        <fullName evidence="4">RING-type E3 ubiquitin transferase</fullName>
    </recommendedName>
</protein>
<sequence>MSIKEKTTVYLESKPKLKKFIGWIVSFVFMILFFVLNFRLLYIIPAVIFIAALLPSRRKAFYKMQALLPTSKMNAIAMGIVEVEGEVEEIEPLISPYFSNSCVGYLYTIEEERKDDEGKRTWHTIHSESKTGTFKMNDETGSVTIDGEGLEYYTLNEDQQVESGSKRHTESYLKSRDYMLLIGYASSDNGATLIKKDDHYKVFGIAAPGEISIRNKYQPLLKSFLVTLFFLALIIVFIILN</sequence>
<evidence type="ECO:0008006" key="4">
    <source>
        <dbReference type="Google" id="ProtNLM"/>
    </source>
</evidence>
<dbReference type="Proteomes" id="UP000287527">
    <property type="component" value="Unassembled WGS sequence"/>
</dbReference>
<reference evidence="2 3" key="1">
    <citation type="submission" date="2019-01" db="EMBL/GenBank/DDBJ databases">
        <title>Flavobacterium sp. nov.,isolated from freshwater.</title>
        <authorList>
            <person name="Zhang R."/>
            <person name="Du Z.-J."/>
        </authorList>
    </citation>
    <scope>NUCLEOTIDE SEQUENCE [LARGE SCALE GENOMIC DNA]</scope>
    <source>
        <strain evidence="2 3">1E403</strain>
    </source>
</reference>
<dbReference type="AlphaFoldDB" id="A0A3S3Q7E6"/>
<name>A0A3S3Q7E6_9FLAO</name>
<proteinExistence type="predicted"/>
<accession>A0A3S3Q7E6</accession>
<dbReference type="EMBL" id="SBII01000019">
    <property type="protein sequence ID" value="RWW91673.1"/>
    <property type="molecule type" value="Genomic_DNA"/>
</dbReference>
<keyword evidence="1" id="KW-1133">Transmembrane helix</keyword>
<organism evidence="2 3">
    <name type="scientific">Flavobacterium cerinum</name>
    <dbReference type="NCBI Taxonomy" id="2502784"/>
    <lineage>
        <taxon>Bacteria</taxon>
        <taxon>Pseudomonadati</taxon>
        <taxon>Bacteroidota</taxon>
        <taxon>Flavobacteriia</taxon>
        <taxon>Flavobacteriales</taxon>
        <taxon>Flavobacteriaceae</taxon>
        <taxon>Flavobacterium</taxon>
    </lineage>
</organism>
<comment type="caution">
    <text evidence="2">The sequence shown here is derived from an EMBL/GenBank/DDBJ whole genome shotgun (WGS) entry which is preliminary data.</text>
</comment>
<keyword evidence="3" id="KW-1185">Reference proteome</keyword>
<evidence type="ECO:0000313" key="2">
    <source>
        <dbReference type="EMBL" id="RWW91673.1"/>
    </source>
</evidence>
<evidence type="ECO:0000256" key="1">
    <source>
        <dbReference type="SAM" id="Phobius"/>
    </source>
</evidence>